<evidence type="ECO:0000313" key="2">
    <source>
        <dbReference type="EMBL" id="MDK6869281.1"/>
    </source>
</evidence>
<organism evidence="2 3">
    <name type="scientific">Lactobacillus paragasseri</name>
    <dbReference type="NCBI Taxonomy" id="2107999"/>
    <lineage>
        <taxon>Bacteria</taxon>
        <taxon>Bacillati</taxon>
        <taxon>Bacillota</taxon>
        <taxon>Bacilli</taxon>
        <taxon>Lactobacillales</taxon>
        <taxon>Lactobacillaceae</taxon>
        <taxon>Lactobacillus</taxon>
    </lineage>
</organism>
<proteinExistence type="predicted"/>
<dbReference type="RefSeq" id="WP_144842257.1">
    <property type="nucleotide sequence ID" value="NZ_JASOLY010000026.1"/>
</dbReference>
<dbReference type="EMBL" id="JASOLY010000026">
    <property type="protein sequence ID" value="MDK6869281.1"/>
    <property type="molecule type" value="Genomic_DNA"/>
</dbReference>
<sequence>MTTLSKNKRIVISGTYSTGKTTTTTALSIVTGIPMINALSAREILTDLYPGRRFQDMTATELMALGLKRFEERIRAEEQALSQYDGFISDGSVLNEWIYGTVRMKVGINPGSTLPHRIAKRITGFTSKPFVNKYLESYGVVVNKHARNWYTDVIRLPIEFQMDPDGHRPVSEKYRRLSDQEIITSFKNLGFSPYPVKGSIPDRLEAIISHLGLTKTMSIDKAIELAQQQIKKNREAVSQRIIEQYHEPTLKEKIKLMTKY</sequence>
<dbReference type="Pfam" id="PF13521">
    <property type="entry name" value="AAA_28"/>
    <property type="match status" value="1"/>
</dbReference>
<gene>
    <name evidence="2" type="ORF">QP354_09460</name>
</gene>
<reference evidence="2" key="1">
    <citation type="submission" date="2023-05" db="EMBL/GenBank/DDBJ databases">
        <title>Cataloging the Phylogenetic Diversity of Human Bladder Bacteria.</title>
        <authorList>
            <person name="Du J."/>
        </authorList>
    </citation>
    <scope>NUCLEOTIDE SEQUENCE</scope>
    <source>
        <strain evidence="2">UMB6975B</strain>
    </source>
</reference>
<name>A0AAW6XNE5_9LACO</name>
<dbReference type="Gene3D" id="3.40.50.300">
    <property type="entry name" value="P-loop containing nucleotide triphosphate hydrolases"/>
    <property type="match status" value="1"/>
</dbReference>
<dbReference type="Proteomes" id="UP001232113">
    <property type="component" value="Unassembled WGS sequence"/>
</dbReference>
<protein>
    <submittedName>
        <fullName evidence="2">AAA family ATPase</fullName>
    </submittedName>
</protein>
<comment type="caution">
    <text evidence="2">The sequence shown here is derived from an EMBL/GenBank/DDBJ whole genome shotgun (WGS) entry which is preliminary data.</text>
</comment>
<dbReference type="AlphaFoldDB" id="A0AAW6XNE5"/>
<dbReference type="InterPro" id="IPR027417">
    <property type="entry name" value="P-loop_NTPase"/>
</dbReference>
<accession>A0AAW6XNE5</accession>
<evidence type="ECO:0000313" key="3">
    <source>
        <dbReference type="Proteomes" id="UP001232113"/>
    </source>
</evidence>
<feature type="domain" description="NadR/Ttd14 AAA" evidence="1">
    <location>
        <begin position="9"/>
        <end position="203"/>
    </location>
</feature>
<dbReference type="InterPro" id="IPR038727">
    <property type="entry name" value="NadR/Ttd14_AAA_dom"/>
</dbReference>
<evidence type="ECO:0000259" key="1">
    <source>
        <dbReference type="Pfam" id="PF13521"/>
    </source>
</evidence>
<dbReference type="SUPFAM" id="SSF52540">
    <property type="entry name" value="P-loop containing nucleoside triphosphate hydrolases"/>
    <property type="match status" value="1"/>
</dbReference>